<organism evidence="1">
    <name type="scientific">Mesorhizobium phage vB_MseS-P1</name>
    <dbReference type="NCBI Taxonomy" id="3120101"/>
    <lineage>
        <taxon>Viruses</taxon>
    </lineage>
</organism>
<accession>A0AB38ZLI7</accession>
<dbReference type="EMBL" id="PP232116">
    <property type="protein sequence ID" value="XAG98256.1"/>
    <property type="molecule type" value="Genomic_DNA"/>
</dbReference>
<evidence type="ECO:0000313" key="1">
    <source>
        <dbReference type="EMBL" id="XAG98256.1"/>
    </source>
</evidence>
<sequence length="1155" mass="124056">MKLLRIAAWTVWFMLGWTALAHAGPVVAAIGGLIAAIKASALVQFLVGIALKVGASLIQRAMAKRQPQPGISGQLRVGGNNSFSFIVGDYATAGSLDYVGTWGRSGKTPNAYLTQVVTVSDMMQGGIKSRIFINNELCEIDFEATPVEQGYPVKEYRRNGRDYMWVKVLDGTQTEADPFLLDKFGSDPERPWTADMIGTGSTIVMLTALLNRELLTAMPVGRYEPLPLPLYDPRKDTTVGGDGAHRWGQPETYEATANLLVIAYNIERGIFANGEKVFGPGVSASRLPLPAWFAAMNECDVPTIVADGVGEVDPIYEPQFSGGYEIKVAEHEPADVLEELFKSCNGQIAENGGIYKPHVGAPGLPVMFLTDEDWIVTDPQELDPFKGLEQTFNGATATYPDPEAAWEMKDAPQRLFPDYEAEDDGRRLLADFQFNAVSSPTQVQRLMLSMVRDGRRMRFHRGTLPPVAFMLEPLDTISWTSARNGYIDKLFLISSKDEMTNVNQGVAAQEVDPSDYNWTPGTDKLPWSVGPINPRWPAPIPVAGWSVVASSINDESGTPRRPAIDLYAPGDNDDVRAIQIEVRNGEGELVFSGETPYGDVLADGQTKTFRLSGQWCLPEQPYTVRGRFLPYSGRELLWTGWMPVTTLNIRLGAGDIYPDGLIPDLQEFIDDAIDWIGPGVRELIDDARRLVASLLDQEAGNYLDRQRLRQEVRSTHADAKAYALFEIEAATGPGSALAQALLSVQVELEDKADAAALLALTTRVTETENGLIAVGQALLDVEAEVAEKADASALLALTVRVEENEDDISTISQALISVQAEVATKASTSALLALTTRVDGHDDDLSAISQALIDINAEIDNKADSSAVLLLQARVDDVEGDVTAISNAVIALQSNYNDVSASANFRMTTSAGPSGYAARIGAEARTGGAGTYRSASWFLDVPAITSQPTRFVILAQQTAVMTAAGVVAALFDGDTTYINNARIRNLTATNIDVDALTATVGFFDNVRITSSLQLDPGVVIEGTIAAGAVTNSDDDHQTGSIGGGVGAGVWVDVAAITIASPSGNAVFLYTTATLTRTNPTGGVDRGFSIRVLRGATVLRTIGGTIANNATITLAPELRMDAAGAGTFTYKIQMQKANSDSVFSFDATIIGQCAKK</sequence>
<gene>
    <name evidence="1" type="ORF">vBMseSP1_gp52</name>
</gene>
<name>A0AB38ZLI7_9VIRU</name>
<protein>
    <submittedName>
        <fullName evidence="1">Megatron</fullName>
    </submittedName>
</protein>
<proteinExistence type="predicted"/>
<reference evidence="1" key="1">
    <citation type="submission" date="2024-01" db="EMBL/GenBank/DDBJ databases">
        <title>New evidence supports the origin of RcGTA from prophage.</title>
        <authorList>
            <person name="Xu Y."/>
            <person name="Liu B."/>
            <person name="Chen F."/>
        </authorList>
    </citation>
    <scope>NUCLEOTIDE SEQUENCE</scope>
</reference>